<dbReference type="PROSITE" id="PS51683">
    <property type="entry name" value="SAM_OMT_II"/>
    <property type="match status" value="1"/>
</dbReference>
<dbReference type="Pfam" id="PF00891">
    <property type="entry name" value="Methyltransf_2"/>
    <property type="match status" value="1"/>
</dbReference>
<dbReference type="SUPFAM" id="SSF53335">
    <property type="entry name" value="S-adenosyl-L-methionine-dependent methyltransferases"/>
    <property type="match status" value="1"/>
</dbReference>
<protein>
    <submittedName>
        <fullName evidence="6">Acetylserotonin O-methyltransferase</fullName>
    </submittedName>
</protein>
<dbReference type="EMBL" id="CP089984">
    <property type="protein sequence ID" value="WXB15108.1"/>
    <property type="molecule type" value="Genomic_DNA"/>
</dbReference>
<feature type="domain" description="O-methyltransferase C-terminal" evidence="4">
    <location>
        <begin position="112"/>
        <end position="325"/>
    </location>
</feature>
<organism evidence="6 7">
    <name type="scientific">Pendulispora albinea</name>
    <dbReference type="NCBI Taxonomy" id="2741071"/>
    <lineage>
        <taxon>Bacteria</taxon>
        <taxon>Pseudomonadati</taxon>
        <taxon>Myxococcota</taxon>
        <taxon>Myxococcia</taxon>
        <taxon>Myxococcales</taxon>
        <taxon>Sorangiineae</taxon>
        <taxon>Pendulisporaceae</taxon>
        <taxon>Pendulispora</taxon>
    </lineage>
</organism>
<reference evidence="6 7" key="1">
    <citation type="submission" date="2021-12" db="EMBL/GenBank/DDBJ databases">
        <title>Discovery of the Pendulisporaceae a myxobacterial family with distinct sporulation behavior and unique specialized metabolism.</title>
        <authorList>
            <person name="Garcia R."/>
            <person name="Popoff A."/>
            <person name="Bader C.D."/>
            <person name="Loehr J."/>
            <person name="Walesch S."/>
            <person name="Walt C."/>
            <person name="Boldt J."/>
            <person name="Bunk B."/>
            <person name="Haeckl F.J.F.P.J."/>
            <person name="Gunesch A.P."/>
            <person name="Birkelbach J."/>
            <person name="Nuebel U."/>
            <person name="Pietschmann T."/>
            <person name="Bach T."/>
            <person name="Mueller R."/>
        </authorList>
    </citation>
    <scope>NUCLEOTIDE SEQUENCE [LARGE SCALE GENOMIC DNA]</scope>
    <source>
        <strain evidence="6 7">MSr11954</strain>
    </source>
</reference>
<dbReference type="Gene3D" id="3.40.50.150">
    <property type="entry name" value="Vaccinia Virus protein VP39"/>
    <property type="match status" value="1"/>
</dbReference>
<keyword evidence="2" id="KW-0808">Transferase</keyword>
<feature type="domain" description="O-methyltransferase dimerisation" evidence="5">
    <location>
        <begin position="14"/>
        <end position="73"/>
    </location>
</feature>
<dbReference type="InterPro" id="IPR012967">
    <property type="entry name" value="COMT_dimerisation"/>
</dbReference>
<dbReference type="Proteomes" id="UP001370348">
    <property type="component" value="Chromosome"/>
</dbReference>
<evidence type="ECO:0000256" key="1">
    <source>
        <dbReference type="ARBA" id="ARBA00022603"/>
    </source>
</evidence>
<accession>A0ABZ2LW34</accession>
<evidence type="ECO:0000259" key="4">
    <source>
        <dbReference type="Pfam" id="PF00891"/>
    </source>
</evidence>
<keyword evidence="3" id="KW-0949">S-adenosyl-L-methionine</keyword>
<dbReference type="PIRSF" id="PIRSF005739">
    <property type="entry name" value="O-mtase"/>
    <property type="match status" value="1"/>
</dbReference>
<dbReference type="CDD" id="cd02440">
    <property type="entry name" value="AdoMet_MTases"/>
    <property type="match status" value="1"/>
</dbReference>
<dbReference type="PANTHER" id="PTHR43712">
    <property type="entry name" value="PUTATIVE (AFU_ORTHOLOGUE AFUA_4G14580)-RELATED"/>
    <property type="match status" value="1"/>
</dbReference>
<dbReference type="InterPro" id="IPR036390">
    <property type="entry name" value="WH_DNA-bd_sf"/>
</dbReference>
<dbReference type="RefSeq" id="WP_394824733.1">
    <property type="nucleotide sequence ID" value="NZ_CP089984.1"/>
</dbReference>
<dbReference type="PANTHER" id="PTHR43712:SF2">
    <property type="entry name" value="O-METHYLTRANSFERASE CICE"/>
    <property type="match status" value="1"/>
</dbReference>
<dbReference type="Pfam" id="PF08100">
    <property type="entry name" value="Dimerisation"/>
    <property type="match status" value="1"/>
</dbReference>
<keyword evidence="1" id="KW-0489">Methyltransferase</keyword>
<dbReference type="InterPro" id="IPR001077">
    <property type="entry name" value="COMT_C"/>
</dbReference>
<evidence type="ECO:0000313" key="6">
    <source>
        <dbReference type="EMBL" id="WXB15108.1"/>
    </source>
</evidence>
<dbReference type="InterPro" id="IPR036388">
    <property type="entry name" value="WH-like_DNA-bd_sf"/>
</dbReference>
<dbReference type="Gene3D" id="1.10.10.10">
    <property type="entry name" value="Winged helix-like DNA-binding domain superfamily/Winged helix DNA-binding domain"/>
    <property type="match status" value="1"/>
</dbReference>
<evidence type="ECO:0000256" key="3">
    <source>
        <dbReference type="ARBA" id="ARBA00022691"/>
    </source>
</evidence>
<evidence type="ECO:0000313" key="7">
    <source>
        <dbReference type="Proteomes" id="UP001370348"/>
    </source>
</evidence>
<name>A0ABZ2LW34_9BACT</name>
<dbReference type="SUPFAM" id="SSF46785">
    <property type="entry name" value="Winged helix' DNA-binding domain"/>
    <property type="match status" value="1"/>
</dbReference>
<dbReference type="InterPro" id="IPR029063">
    <property type="entry name" value="SAM-dependent_MTases_sf"/>
</dbReference>
<dbReference type="InterPro" id="IPR016461">
    <property type="entry name" value="COMT-like"/>
</dbReference>
<evidence type="ECO:0000256" key="2">
    <source>
        <dbReference type="ARBA" id="ARBA00022679"/>
    </source>
</evidence>
<keyword evidence="7" id="KW-1185">Reference proteome</keyword>
<proteinExistence type="predicted"/>
<evidence type="ECO:0000259" key="5">
    <source>
        <dbReference type="Pfam" id="PF08100"/>
    </source>
</evidence>
<sequence length="342" mass="36169">MTAAETALTSLLEETATGYMAASVLFAAVELGLIDALAEPCTVEELAQRTGATADGLARLCRVLAGMGLLHREGNRFLAPAPLRAVLGEQGDASIAAVLRHHHRHVAPLLSRLAEGVRSGKPQHAAWRFASAPPAEAPYAELARHPDEYATFLAAMDHASRGVGDAIVRTVDLSAVRSLVDLGGGGGQVARELLGALPLVRIEGFDVAAACSFARARSAAAGFSERHTVAPGDLLDECPVRDADAVLLSAILADWTSSERAIILRRAYDALRPGGRLLVSETLLDDDRRGPPKPAMLSLVMLVAMRGDQLTESELRAELAAAGFSSVRVHRMAPRDLVVAHR</sequence>
<gene>
    <name evidence="6" type="ORF">LZC94_45730</name>
</gene>